<reference evidence="8" key="2">
    <citation type="submission" date="2020-09" db="EMBL/GenBank/DDBJ databases">
        <authorList>
            <person name="Sun Q."/>
            <person name="Zhou Y."/>
        </authorList>
    </citation>
    <scope>NUCLEOTIDE SEQUENCE</scope>
    <source>
        <strain evidence="8">CGMCC 1.10998</strain>
    </source>
</reference>
<keyword evidence="9" id="KW-1185">Reference proteome</keyword>
<proteinExistence type="inferred from homology"/>
<evidence type="ECO:0000259" key="6">
    <source>
        <dbReference type="Pfam" id="PF02465"/>
    </source>
</evidence>
<evidence type="ECO:0000256" key="4">
    <source>
        <dbReference type="ARBA" id="ARBA00023143"/>
    </source>
</evidence>
<evidence type="ECO:0000313" key="8">
    <source>
        <dbReference type="EMBL" id="GGC99858.1"/>
    </source>
</evidence>
<gene>
    <name evidence="8" type="ORF">GCM10011396_54220</name>
</gene>
<dbReference type="EMBL" id="BMED01000008">
    <property type="protein sequence ID" value="GGC99858.1"/>
    <property type="molecule type" value="Genomic_DNA"/>
</dbReference>
<evidence type="ECO:0000256" key="2">
    <source>
        <dbReference type="ARBA" id="ARBA00011255"/>
    </source>
</evidence>
<evidence type="ECO:0000256" key="1">
    <source>
        <dbReference type="ARBA" id="ARBA00009764"/>
    </source>
</evidence>
<dbReference type="RefSeq" id="WP_188569291.1">
    <property type="nucleotide sequence ID" value="NZ_BMED01000008.1"/>
</dbReference>
<dbReference type="GO" id="GO:0005576">
    <property type="term" value="C:extracellular region"/>
    <property type="evidence" value="ECO:0007669"/>
    <property type="project" value="UniProtKB-SubCell"/>
</dbReference>
<sequence>MTVSATSSGSIDVNSIVSQLMTVEARPLQLLQIKEASYTAKLSAYGSLSGALSAFQSTLTSLGDASKYHALSATAGDATILSATTTTGASAGNYNINVSQLAQAQNLAATGQVSTTATIGSGASTSITFEFGGISGGTLNPDGTYTGATFTEDGTKGAGTITIDGTNNSLQGIKDAINKAGLGVTASIVSDGSSAPNRLVLTSTKTGQTSSMKISVSGDSAIQNLLAYDPAGTQNLSQKTVGQDAKVNISGIDITSPTNDVSGAIPGVTVTASKIGTTSLSLSADTTTVTASLNAFVKAYNDLNTTITGLTAPGKQASAGAAPTGGGPLVGDAATRNIQNSIRKMFTTDVPGLNGNLTNLSQIGITFQDDGTLALDSSKLSSVLKSNPDDVQKLLASSGSTSDSLVKFVSAGKTAPVGSNAINITALATQGNVTGSTAAGLSINSGNNTLNLTINGTTASVNLTPSGTPYTASGLATQLQSLINGNKTFSSAGINVSVTQNNGVFTITSNKYGSASKVSVSGAGAANLFGTTTETVGTDIQGTIGGAAASGSGTTLTGADGGPAAGVKVDISGGALGDRGTVNYSSGYASMFSSLLDSFIGTNGSIKAANDSINASIKSIDQQSDALNTRLAQTEKRLRAQYTALDVSISSMQSTSTFLTQQLAKISANG</sequence>
<evidence type="ECO:0000259" key="7">
    <source>
        <dbReference type="Pfam" id="PF07195"/>
    </source>
</evidence>
<evidence type="ECO:0000313" key="9">
    <source>
        <dbReference type="Proteomes" id="UP000637423"/>
    </source>
</evidence>
<dbReference type="Pfam" id="PF07195">
    <property type="entry name" value="FliD_C"/>
    <property type="match status" value="2"/>
</dbReference>
<organism evidence="8 9">
    <name type="scientific">Undibacterium terreum</name>
    <dbReference type="NCBI Taxonomy" id="1224302"/>
    <lineage>
        <taxon>Bacteria</taxon>
        <taxon>Pseudomonadati</taxon>
        <taxon>Pseudomonadota</taxon>
        <taxon>Betaproteobacteria</taxon>
        <taxon>Burkholderiales</taxon>
        <taxon>Oxalobacteraceae</taxon>
        <taxon>Undibacterium</taxon>
    </lineage>
</organism>
<feature type="domain" description="Flagellar hook-associated protein 2 N-terminal" evidence="6">
    <location>
        <begin position="11"/>
        <end position="105"/>
    </location>
</feature>
<dbReference type="GO" id="GO:0007155">
    <property type="term" value="P:cell adhesion"/>
    <property type="evidence" value="ECO:0007669"/>
    <property type="project" value="InterPro"/>
</dbReference>
<comment type="function">
    <text evidence="5">Required for morphogenesis and for the elongation of the flagellar filament by facilitating polymerization of the flagellin monomers at the tip of growing filament. Forms a capping structure, which prevents flagellin subunits (transported through the central channel of the flagellum) from leaking out without polymerization at the distal end.</text>
</comment>
<dbReference type="PANTHER" id="PTHR30288">
    <property type="entry name" value="FLAGELLAR CAP/ASSEMBLY PROTEIN FLID"/>
    <property type="match status" value="1"/>
</dbReference>
<keyword evidence="5" id="KW-0964">Secreted</keyword>
<keyword evidence="3" id="KW-0175">Coiled coil</keyword>
<dbReference type="AlphaFoldDB" id="A0A916XSB0"/>
<name>A0A916XSB0_9BURK</name>
<keyword evidence="4 5" id="KW-0975">Bacterial flagellum</keyword>
<dbReference type="PANTHER" id="PTHR30288:SF0">
    <property type="entry name" value="FLAGELLAR HOOK-ASSOCIATED PROTEIN 2"/>
    <property type="match status" value="1"/>
</dbReference>
<dbReference type="Pfam" id="PF02465">
    <property type="entry name" value="FliD_N"/>
    <property type="match status" value="1"/>
</dbReference>
<dbReference type="Proteomes" id="UP000637423">
    <property type="component" value="Unassembled WGS sequence"/>
</dbReference>
<dbReference type="InterPro" id="IPR010809">
    <property type="entry name" value="FliD_C"/>
</dbReference>
<dbReference type="GO" id="GO:0009424">
    <property type="term" value="C:bacterial-type flagellum hook"/>
    <property type="evidence" value="ECO:0007669"/>
    <property type="project" value="UniProtKB-UniRule"/>
</dbReference>
<comment type="subunit">
    <text evidence="2 5">Homopentamer.</text>
</comment>
<reference evidence="8" key="1">
    <citation type="journal article" date="2014" name="Int. J. Syst. Evol. Microbiol.">
        <title>Complete genome sequence of Corynebacterium casei LMG S-19264T (=DSM 44701T), isolated from a smear-ripened cheese.</title>
        <authorList>
            <consortium name="US DOE Joint Genome Institute (JGI-PGF)"/>
            <person name="Walter F."/>
            <person name="Albersmeier A."/>
            <person name="Kalinowski J."/>
            <person name="Ruckert C."/>
        </authorList>
    </citation>
    <scope>NUCLEOTIDE SEQUENCE</scope>
    <source>
        <strain evidence="8">CGMCC 1.10998</strain>
    </source>
</reference>
<accession>A0A916XSB0</accession>
<dbReference type="InterPro" id="IPR040026">
    <property type="entry name" value="FliD"/>
</dbReference>
<evidence type="ECO:0000256" key="3">
    <source>
        <dbReference type="ARBA" id="ARBA00023054"/>
    </source>
</evidence>
<protein>
    <recommendedName>
        <fullName evidence="5">Flagellar hook-associated protein 2</fullName>
        <shortName evidence="5">HAP2</shortName>
    </recommendedName>
    <alternativeName>
        <fullName evidence="5">Flagellar cap protein</fullName>
    </alternativeName>
</protein>
<dbReference type="GO" id="GO:0071973">
    <property type="term" value="P:bacterial-type flagellum-dependent cell motility"/>
    <property type="evidence" value="ECO:0007669"/>
    <property type="project" value="TreeGrafter"/>
</dbReference>
<feature type="domain" description="Flagellar hook-associated protein 2 C-terminal" evidence="7">
    <location>
        <begin position="487"/>
        <end position="654"/>
    </location>
</feature>
<feature type="domain" description="Flagellar hook-associated protein 2 C-terminal" evidence="7">
    <location>
        <begin position="242"/>
        <end position="404"/>
    </location>
</feature>
<evidence type="ECO:0000256" key="5">
    <source>
        <dbReference type="RuleBase" id="RU362066"/>
    </source>
</evidence>
<comment type="subcellular location">
    <subcellularLocation>
        <location evidence="5">Secreted</location>
    </subcellularLocation>
    <subcellularLocation>
        <location evidence="5">Bacterial flagellum</location>
    </subcellularLocation>
</comment>
<comment type="caution">
    <text evidence="8">The sequence shown here is derived from an EMBL/GenBank/DDBJ whole genome shotgun (WGS) entry which is preliminary data.</text>
</comment>
<comment type="similarity">
    <text evidence="1 5">Belongs to the FliD family.</text>
</comment>
<dbReference type="InterPro" id="IPR003481">
    <property type="entry name" value="FliD_N"/>
</dbReference>
<dbReference type="GO" id="GO:0009421">
    <property type="term" value="C:bacterial-type flagellum filament cap"/>
    <property type="evidence" value="ECO:0007669"/>
    <property type="project" value="InterPro"/>
</dbReference>